<reference evidence="8 11" key="3">
    <citation type="submission" date="2016-04" db="EMBL/GenBank/DDBJ databases">
        <title>Complete genome sequence of Thermococcus chitonophagus type strain GC74.</title>
        <authorList>
            <person name="Oger P.M."/>
        </authorList>
    </citation>
    <scope>NUCLEOTIDE SEQUENCE [LARGE SCALE GENOMIC DNA]</scope>
    <source>
        <strain evidence="8 11">GC74</strain>
    </source>
</reference>
<dbReference type="InterPro" id="IPR036551">
    <property type="entry name" value="Flavin_trans-like"/>
</dbReference>
<keyword evidence="1 6" id="KW-0637">Prenyltransferase</keyword>
<reference evidence="9" key="1">
    <citation type="submission" date="2016-01" db="EMBL/GenBank/DDBJ databases">
        <authorList>
            <person name="Oliw E.H."/>
        </authorList>
    </citation>
    <scope>NUCLEOTIDE SEQUENCE</scope>
    <source>
        <strain evidence="9">1</strain>
    </source>
</reference>
<dbReference type="OrthoDB" id="9540at2157"/>
<organism evidence="9 10">
    <name type="scientific">Thermococcus chitonophagus</name>
    <dbReference type="NCBI Taxonomy" id="54262"/>
    <lineage>
        <taxon>Archaea</taxon>
        <taxon>Methanobacteriati</taxon>
        <taxon>Methanobacteriota</taxon>
        <taxon>Thermococci</taxon>
        <taxon>Thermococcales</taxon>
        <taxon>Thermococcaceae</taxon>
        <taxon>Thermococcus</taxon>
    </lineage>
</organism>
<dbReference type="NCBIfam" id="NF004685">
    <property type="entry name" value="PRK06029.1"/>
    <property type="match status" value="1"/>
</dbReference>
<dbReference type="InterPro" id="IPR004507">
    <property type="entry name" value="UbiX-like"/>
</dbReference>
<feature type="binding site" evidence="6">
    <location>
        <position position="114"/>
    </location>
    <ligand>
        <name>FMN</name>
        <dbReference type="ChEBI" id="CHEBI:58210"/>
    </ligand>
</feature>
<dbReference type="Proteomes" id="UP000093069">
    <property type="component" value="Chromosome I"/>
</dbReference>
<evidence type="ECO:0000256" key="1">
    <source>
        <dbReference type="ARBA" id="ARBA00022602"/>
    </source>
</evidence>
<dbReference type="KEGG" id="tch:CHITON_0976"/>
<comment type="catalytic activity">
    <reaction evidence="6">
        <text>dimethylallyl phosphate + FMNH2 = prenylated FMNH2 + phosphate</text>
        <dbReference type="Rhea" id="RHEA:37743"/>
        <dbReference type="ChEBI" id="CHEBI:43474"/>
        <dbReference type="ChEBI" id="CHEBI:57618"/>
        <dbReference type="ChEBI" id="CHEBI:87467"/>
        <dbReference type="ChEBI" id="CHEBI:88052"/>
        <dbReference type="EC" id="2.5.1.129"/>
    </reaction>
</comment>
<evidence type="ECO:0000313" key="11">
    <source>
        <dbReference type="Proteomes" id="UP000250189"/>
    </source>
</evidence>
<feature type="binding site" evidence="6">
    <location>
        <position position="144"/>
    </location>
    <ligand>
        <name>dimethylallyl phosphate</name>
        <dbReference type="ChEBI" id="CHEBI:88052"/>
    </ligand>
</feature>
<dbReference type="PANTHER" id="PTHR43374:SF1">
    <property type="entry name" value="FLAVIN PRENYLTRANSFERASE PAD1, MITOCHONDRIAL"/>
    <property type="match status" value="1"/>
</dbReference>
<evidence type="ECO:0000256" key="3">
    <source>
        <dbReference type="ARBA" id="ARBA00022643"/>
    </source>
</evidence>
<name>A0A160VS10_9EURY</name>
<feature type="domain" description="Flavoprotein" evidence="7">
    <location>
        <begin position="1"/>
        <end position="164"/>
    </location>
</feature>
<dbReference type="PANTHER" id="PTHR43374">
    <property type="entry name" value="FLAVIN PRENYLTRANSFERASE"/>
    <property type="match status" value="1"/>
</dbReference>
<evidence type="ECO:0000313" key="8">
    <source>
        <dbReference type="EMBL" id="ASJ17146.1"/>
    </source>
</evidence>
<dbReference type="HAMAP" id="MF_01984">
    <property type="entry name" value="ubiX_pad"/>
    <property type="match status" value="1"/>
</dbReference>
<reference evidence="10" key="2">
    <citation type="submission" date="2016-01" db="EMBL/GenBank/DDBJ databases">
        <authorList>
            <person name="Vorgias C.E."/>
        </authorList>
    </citation>
    <scope>NUCLEOTIDE SEQUENCE [LARGE SCALE GENOMIC DNA]</scope>
</reference>
<comment type="function">
    <text evidence="6">Flavin prenyltransferase that catalyzes the synthesis of the prenylated FMN cofactor (prenyl-FMN) for 4-hydroxy-3-polyprenylbenzoic acid decarboxylase UbiD. The prenyltransferase is metal-independent and links a dimethylallyl moiety from dimethylallyl monophosphate (DMAP) to the flavin N5 and C6 atoms of FMN.</text>
</comment>
<dbReference type="GO" id="GO:0016831">
    <property type="term" value="F:carboxy-lyase activity"/>
    <property type="evidence" value="ECO:0007669"/>
    <property type="project" value="TreeGrafter"/>
</dbReference>
<keyword evidence="4 6" id="KW-0808">Transferase</keyword>
<feature type="binding site" evidence="6">
    <location>
        <begin position="79"/>
        <end position="82"/>
    </location>
    <ligand>
        <name>FMN</name>
        <dbReference type="ChEBI" id="CHEBI:58210"/>
    </ligand>
</feature>
<sequence>MRIIVAITGASGSIYGIELYRTLKALGHEVILLASEVGKRVAKFETGIDLKPDYEEYDLFAPIASGSYMFDAMVIAPCSMKTLAAIANGCSYNLITRVADVTLKERRKLVLLIRETPLSLVHIQNMLKVTQAGAIVMPASPAFYTKPQTLDDIVRFIIGKILDILGINHNLYPRWGVENAEHSAGRS</sequence>
<dbReference type="InterPro" id="IPR003382">
    <property type="entry name" value="Flavoprotein"/>
</dbReference>
<dbReference type="SUPFAM" id="SSF52507">
    <property type="entry name" value="Homo-oligomeric flavin-containing Cys decarboxylases, HFCD"/>
    <property type="match status" value="1"/>
</dbReference>
<dbReference type="EMBL" id="CP015193">
    <property type="protein sequence ID" value="ASJ17146.1"/>
    <property type="molecule type" value="Genomic_DNA"/>
</dbReference>
<evidence type="ECO:0000313" key="9">
    <source>
        <dbReference type="EMBL" id="CUX77755.1"/>
    </source>
</evidence>
<evidence type="ECO:0000256" key="4">
    <source>
        <dbReference type="ARBA" id="ARBA00022679"/>
    </source>
</evidence>
<evidence type="ECO:0000256" key="2">
    <source>
        <dbReference type="ARBA" id="ARBA00022630"/>
    </source>
</evidence>
<dbReference type="Pfam" id="PF02441">
    <property type="entry name" value="Flavoprotein"/>
    <property type="match status" value="1"/>
</dbReference>
<keyword evidence="3 6" id="KW-0288">FMN</keyword>
<dbReference type="FunFam" id="3.40.50.1950:FF:000001">
    <property type="entry name" value="Flavin prenyltransferase UbiX"/>
    <property type="match status" value="1"/>
</dbReference>
<evidence type="ECO:0000259" key="7">
    <source>
        <dbReference type="Pfam" id="PF02441"/>
    </source>
</evidence>
<dbReference type="EC" id="2.5.1.129" evidence="6"/>
<evidence type="ECO:0000256" key="6">
    <source>
        <dbReference type="HAMAP-Rule" id="MF_01984"/>
    </source>
</evidence>
<dbReference type="Proteomes" id="UP000250189">
    <property type="component" value="Chromosome"/>
</dbReference>
<gene>
    <name evidence="6" type="primary">ubiX</name>
    <name evidence="8" type="ORF">A3L04_08725</name>
    <name evidence="9" type="ORF">CHITON_0976</name>
</gene>
<dbReference type="EMBL" id="LN999010">
    <property type="protein sequence ID" value="CUX77755.1"/>
    <property type="molecule type" value="Genomic_DNA"/>
</dbReference>
<comment type="caution">
    <text evidence="6">Lacks conserved residue(s) required for the propagation of feature annotation.</text>
</comment>
<dbReference type="RefSeq" id="WP_068577287.1">
    <property type="nucleotide sequence ID" value="NZ_CP015193.1"/>
</dbReference>
<accession>A0A160VS10</accession>
<evidence type="ECO:0000256" key="5">
    <source>
        <dbReference type="ARBA" id="ARBA00060793"/>
    </source>
</evidence>
<dbReference type="AlphaFoldDB" id="A0A160VS10"/>
<feature type="binding site" evidence="6">
    <location>
        <position position="35"/>
    </location>
    <ligand>
        <name>FMN</name>
        <dbReference type="ChEBI" id="CHEBI:58210"/>
    </ligand>
</feature>
<keyword evidence="11" id="KW-1185">Reference proteome</keyword>
<keyword evidence="2 6" id="KW-0285">Flavoprotein</keyword>
<dbReference type="GO" id="GO:0106141">
    <property type="term" value="F:flavin prenyltransferase activity"/>
    <property type="evidence" value="ECO:0007669"/>
    <property type="project" value="UniProtKB-EC"/>
</dbReference>
<protein>
    <recommendedName>
        <fullName evidence="6">Flavin prenyltransferase UbiX</fullName>
        <ecNumber evidence="6">2.5.1.129</ecNumber>
    </recommendedName>
</protein>
<comment type="similarity">
    <text evidence="5 6">Belongs to the UbiX/PAD1 family.</text>
</comment>
<feature type="binding site" evidence="6">
    <location>
        <position position="160"/>
    </location>
    <ligand>
        <name>dimethylallyl phosphate</name>
        <dbReference type="ChEBI" id="CHEBI:88052"/>
    </ligand>
</feature>
<dbReference type="STRING" id="54262.CHITON_0976"/>
<dbReference type="NCBIfam" id="TIGR00421">
    <property type="entry name" value="ubiX_pad"/>
    <property type="match status" value="1"/>
</dbReference>
<dbReference type="GeneID" id="33322660"/>
<proteinExistence type="inferred from homology"/>
<evidence type="ECO:0000313" key="10">
    <source>
        <dbReference type="Proteomes" id="UP000093069"/>
    </source>
</evidence>
<dbReference type="Gene3D" id="3.40.50.1950">
    <property type="entry name" value="Flavin prenyltransferase-like"/>
    <property type="match status" value="1"/>
</dbReference>
<feature type="binding site" evidence="6">
    <location>
        <begin position="9"/>
        <end position="11"/>
    </location>
    <ligand>
        <name>FMN</name>
        <dbReference type="ChEBI" id="CHEBI:58210"/>
    </ligand>
</feature>